<dbReference type="GO" id="GO:0043565">
    <property type="term" value="F:sequence-specific DNA binding"/>
    <property type="evidence" value="ECO:0007669"/>
    <property type="project" value="InterPro"/>
</dbReference>
<dbReference type="Proteomes" id="UP000294746">
    <property type="component" value="Unassembled WGS sequence"/>
</dbReference>
<sequence length="162" mass="18785">ETKLEAVKAYINGMGSYKTVAQQYQVGEDDLGKWVSLYREHGYQSLQKRFANHSVEFKMDVLNFINETGASIRRAAAVFNIPSPQTVWTWRHLCETQGIDALRSKKKGRPSMKKKSKKNQELSTEEALQERIRHLEMENDYLKKLNALVQDREKLANKTKPK</sequence>
<feature type="compositionally biased region" description="Basic residues" evidence="2">
    <location>
        <begin position="104"/>
        <end position="117"/>
    </location>
</feature>
<comment type="caution">
    <text evidence="4">The sequence shown here is derived from an EMBL/GenBank/DDBJ whole genome shotgun (WGS) entry which is preliminary data.</text>
</comment>
<evidence type="ECO:0000256" key="2">
    <source>
        <dbReference type="SAM" id="MobiDB-lite"/>
    </source>
</evidence>
<dbReference type="InterPro" id="IPR010921">
    <property type="entry name" value="Trp_repressor/repl_initiator"/>
</dbReference>
<feature type="domain" description="Insertion element IS150 protein InsJ-like helix-turn-helix" evidence="3">
    <location>
        <begin position="3"/>
        <end position="49"/>
    </location>
</feature>
<dbReference type="InterPro" id="IPR036388">
    <property type="entry name" value="WH-like_DNA-bd_sf"/>
</dbReference>
<dbReference type="InterPro" id="IPR052057">
    <property type="entry name" value="IS150/IS1296_orfA-like"/>
</dbReference>
<dbReference type="PANTHER" id="PTHR33795:SF1">
    <property type="entry name" value="INSERTION ELEMENT IS150 PROTEIN INSJ"/>
    <property type="match status" value="1"/>
</dbReference>
<dbReference type="InterPro" id="IPR009057">
    <property type="entry name" value="Homeodomain-like_sf"/>
</dbReference>
<gene>
    <name evidence="4" type="ORF">EDD57_1861</name>
</gene>
<proteinExistence type="inferred from homology"/>
<comment type="similarity">
    <text evidence="1">Belongs to the IS150/IS1296 orfA family.</text>
</comment>
<dbReference type="AlphaFoldDB" id="A0A4R2RB92"/>
<evidence type="ECO:0000313" key="5">
    <source>
        <dbReference type="Proteomes" id="UP000294746"/>
    </source>
</evidence>
<accession>A0A4R2RB92</accession>
<protein>
    <submittedName>
        <fullName evidence="4">Transposase-like protein</fullName>
    </submittedName>
</protein>
<evidence type="ECO:0000256" key="1">
    <source>
        <dbReference type="ARBA" id="ARBA00038232"/>
    </source>
</evidence>
<feature type="domain" description="Insertion element IS150 protein InsJ-like helix-turn-helix" evidence="3">
    <location>
        <begin position="57"/>
        <end position="110"/>
    </location>
</feature>
<keyword evidence="5" id="KW-1185">Reference proteome</keyword>
<reference evidence="4 5" key="1">
    <citation type="submission" date="2019-03" db="EMBL/GenBank/DDBJ databases">
        <title>Genomic Encyclopedia of Type Strains, Phase IV (KMG-IV): sequencing the most valuable type-strain genomes for metagenomic binning, comparative biology and taxonomic classification.</title>
        <authorList>
            <person name="Goeker M."/>
        </authorList>
    </citation>
    <scope>NUCLEOTIDE SEQUENCE [LARGE SCALE GENOMIC DNA]</scope>
    <source>
        <strain evidence="4 5">DSM 46831</strain>
    </source>
</reference>
<dbReference type="Gene3D" id="1.10.10.10">
    <property type="entry name" value="Winged helix-like DNA-binding domain superfamily/Winged helix DNA-binding domain"/>
    <property type="match status" value="2"/>
</dbReference>
<evidence type="ECO:0000259" key="3">
    <source>
        <dbReference type="Pfam" id="PF13518"/>
    </source>
</evidence>
<feature type="non-terminal residue" evidence="4">
    <location>
        <position position="1"/>
    </location>
</feature>
<evidence type="ECO:0000313" key="4">
    <source>
        <dbReference type="EMBL" id="TCP60003.1"/>
    </source>
</evidence>
<dbReference type="SUPFAM" id="SSF48295">
    <property type="entry name" value="TrpR-like"/>
    <property type="match status" value="1"/>
</dbReference>
<dbReference type="Pfam" id="PF13518">
    <property type="entry name" value="HTH_28"/>
    <property type="match status" value="2"/>
</dbReference>
<organism evidence="4 5">
    <name type="scientific">Baia soyae</name>
    <dbReference type="NCBI Taxonomy" id="1544746"/>
    <lineage>
        <taxon>Bacteria</taxon>
        <taxon>Bacillati</taxon>
        <taxon>Bacillota</taxon>
        <taxon>Bacilli</taxon>
        <taxon>Bacillales</taxon>
        <taxon>Thermoactinomycetaceae</taxon>
        <taxon>Baia</taxon>
    </lineage>
</organism>
<name>A0A4R2RB92_9BACL</name>
<dbReference type="InterPro" id="IPR055247">
    <property type="entry name" value="InsJ-like_HTH"/>
</dbReference>
<dbReference type="SUPFAM" id="SSF46689">
    <property type="entry name" value="Homeodomain-like"/>
    <property type="match status" value="1"/>
</dbReference>
<dbReference type="PANTHER" id="PTHR33795">
    <property type="entry name" value="INSERTION ELEMENT IS150 PROTEIN INSJ"/>
    <property type="match status" value="1"/>
</dbReference>
<dbReference type="EMBL" id="SLXV01000086">
    <property type="protein sequence ID" value="TCP60003.1"/>
    <property type="molecule type" value="Genomic_DNA"/>
</dbReference>
<feature type="region of interest" description="Disordered" evidence="2">
    <location>
        <begin position="104"/>
        <end position="127"/>
    </location>
</feature>